<organism evidence="2 3">
    <name type="scientific">Candidatus Enterocloster excrementipullorum</name>
    <dbReference type="NCBI Taxonomy" id="2838559"/>
    <lineage>
        <taxon>Bacteria</taxon>
        <taxon>Bacillati</taxon>
        <taxon>Bacillota</taxon>
        <taxon>Clostridia</taxon>
        <taxon>Lachnospirales</taxon>
        <taxon>Lachnospiraceae</taxon>
        <taxon>Enterocloster</taxon>
    </lineage>
</organism>
<gene>
    <name evidence="2" type="ORF">H9704_10815</name>
</gene>
<sequence length="330" mass="39020">MKIDELRRLLQAADRENLEKAFAESYKQLRKAQKEEIDQVLTDILEGKTAEKENKKEKPLEFEDLKGQIEFFIENAKAQNYFAPNRVIPKNQRPKWRFMVKNFIKELEKIPPDSEMFDESVQLLDQLYALICLACNVYLFSTDDPFRSIGWEQNQLFALLAKRTFETGYSRENISRLLLRASTGGLSRESLHIQQEMALAALLRTSDVRTAAIEEAEKLVDGWEEKLKTLKQYDRGRYELEENIDELGAVILMLSAALEEWKKGIDYYFKHSKRQNREVTLYCALKVFWYIDRNDLWIKTYEYGLRKKIEPRDELTRRYEELKRNSLDGG</sequence>
<proteinExistence type="predicted"/>
<evidence type="ECO:0000313" key="2">
    <source>
        <dbReference type="EMBL" id="HJC06624.1"/>
    </source>
</evidence>
<evidence type="ECO:0000313" key="3">
    <source>
        <dbReference type="Proteomes" id="UP000823910"/>
    </source>
</evidence>
<comment type="caution">
    <text evidence="2">The sequence shown here is derived from an EMBL/GenBank/DDBJ whole genome shotgun (WGS) entry which is preliminary data.</text>
</comment>
<accession>A0A9D2SIN8</accession>
<dbReference type="AlphaFoldDB" id="A0A9D2SIN8"/>
<reference evidence="2" key="2">
    <citation type="submission" date="2021-04" db="EMBL/GenBank/DDBJ databases">
        <authorList>
            <person name="Gilroy R."/>
        </authorList>
    </citation>
    <scope>NUCLEOTIDE SEQUENCE</scope>
    <source>
        <strain evidence="2">CHK180-15479</strain>
    </source>
</reference>
<keyword evidence="1" id="KW-0175">Coiled coil</keyword>
<name>A0A9D2SIN8_9FIRM</name>
<evidence type="ECO:0000256" key="1">
    <source>
        <dbReference type="SAM" id="Coils"/>
    </source>
</evidence>
<protein>
    <submittedName>
        <fullName evidence="2">Uncharacterized protein</fullName>
    </submittedName>
</protein>
<reference evidence="2" key="1">
    <citation type="journal article" date="2021" name="PeerJ">
        <title>Extensive microbial diversity within the chicken gut microbiome revealed by metagenomics and culture.</title>
        <authorList>
            <person name="Gilroy R."/>
            <person name="Ravi A."/>
            <person name="Getino M."/>
            <person name="Pursley I."/>
            <person name="Horton D.L."/>
            <person name="Alikhan N.F."/>
            <person name="Baker D."/>
            <person name="Gharbi K."/>
            <person name="Hall N."/>
            <person name="Watson M."/>
            <person name="Adriaenssens E.M."/>
            <person name="Foster-Nyarko E."/>
            <person name="Jarju S."/>
            <person name="Secka A."/>
            <person name="Antonio M."/>
            <person name="Oren A."/>
            <person name="Chaudhuri R.R."/>
            <person name="La Ragione R."/>
            <person name="Hildebrand F."/>
            <person name="Pallen M.J."/>
        </authorList>
    </citation>
    <scope>NUCLEOTIDE SEQUENCE</scope>
    <source>
        <strain evidence="2">CHK180-15479</strain>
    </source>
</reference>
<dbReference type="EMBL" id="DWWT01000055">
    <property type="protein sequence ID" value="HJC06624.1"/>
    <property type="molecule type" value="Genomic_DNA"/>
</dbReference>
<feature type="coiled-coil region" evidence="1">
    <location>
        <begin position="15"/>
        <end position="43"/>
    </location>
</feature>
<dbReference type="Proteomes" id="UP000823910">
    <property type="component" value="Unassembled WGS sequence"/>
</dbReference>